<evidence type="ECO:0000313" key="2">
    <source>
        <dbReference type="Proteomes" id="UP000002668"/>
    </source>
</evidence>
<keyword evidence="2" id="KW-1185">Reference proteome</keyword>
<accession>E5A4L0</accession>
<proteinExistence type="predicted"/>
<reference evidence="2" key="1">
    <citation type="journal article" date="2011" name="Nat. Commun.">
        <title>Effector diversification within compartments of the Leptosphaeria maculans genome affected by Repeat-Induced Point mutations.</title>
        <authorList>
            <person name="Rouxel T."/>
            <person name="Grandaubert J."/>
            <person name="Hane J.K."/>
            <person name="Hoede C."/>
            <person name="van de Wouw A.P."/>
            <person name="Couloux A."/>
            <person name="Dominguez V."/>
            <person name="Anthouard V."/>
            <person name="Bally P."/>
            <person name="Bourras S."/>
            <person name="Cozijnsen A.J."/>
            <person name="Ciuffetti L.M."/>
            <person name="Degrave A."/>
            <person name="Dilmaghani A."/>
            <person name="Duret L."/>
            <person name="Fudal I."/>
            <person name="Goodwin S.B."/>
            <person name="Gout L."/>
            <person name="Glaser N."/>
            <person name="Linglin J."/>
            <person name="Kema G.H.J."/>
            <person name="Lapalu N."/>
            <person name="Lawrence C.B."/>
            <person name="May K."/>
            <person name="Meyer M."/>
            <person name="Ollivier B."/>
            <person name="Poulain J."/>
            <person name="Schoch C.L."/>
            <person name="Simon A."/>
            <person name="Spatafora J.W."/>
            <person name="Stachowiak A."/>
            <person name="Turgeon B.G."/>
            <person name="Tyler B.M."/>
            <person name="Vincent D."/>
            <person name="Weissenbach J."/>
            <person name="Amselem J."/>
            <person name="Quesneville H."/>
            <person name="Oliver R.P."/>
            <person name="Wincker P."/>
            <person name="Balesdent M.-H."/>
            <person name="Howlett B.J."/>
        </authorList>
    </citation>
    <scope>NUCLEOTIDE SEQUENCE [LARGE SCALE GENOMIC DNA]</scope>
    <source>
        <strain evidence="2">JN3 / isolate v23.1.3 / race Av1-4-5-6-7-8</strain>
    </source>
</reference>
<organism evidence="2">
    <name type="scientific">Leptosphaeria maculans (strain JN3 / isolate v23.1.3 / race Av1-4-5-6-7-8)</name>
    <name type="common">Blackleg fungus</name>
    <name type="synonym">Phoma lingam</name>
    <dbReference type="NCBI Taxonomy" id="985895"/>
    <lineage>
        <taxon>Eukaryota</taxon>
        <taxon>Fungi</taxon>
        <taxon>Dikarya</taxon>
        <taxon>Ascomycota</taxon>
        <taxon>Pezizomycotina</taxon>
        <taxon>Dothideomycetes</taxon>
        <taxon>Pleosporomycetidae</taxon>
        <taxon>Pleosporales</taxon>
        <taxon>Pleosporineae</taxon>
        <taxon>Leptosphaeriaceae</taxon>
        <taxon>Plenodomus</taxon>
        <taxon>Plenodomus lingam/Leptosphaeria maculans species complex</taxon>
    </lineage>
</organism>
<protein>
    <submittedName>
        <fullName evidence="1">Predicted protein</fullName>
    </submittedName>
</protein>
<dbReference type="InParanoid" id="E5A4L0"/>
<gene>
    <name evidence="1" type="ORF">LEMA_P077970.1</name>
</gene>
<name>E5A4L0_LEPMJ</name>
<dbReference type="HOGENOM" id="CLU_2923077_0_0_1"/>
<sequence length="61" mass="7074">MCDRFQKKKTIKKMVSLLSWHMGPRSRPSWFICNYLSTAQTSVLVMIKRSRASLAMPIALE</sequence>
<dbReference type="Proteomes" id="UP000002668">
    <property type="component" value="Genome"/>
</dbReference>
<evidence type="ECO:0000313" key="1">
    <source>
        <dbReference type="EMBL" id="CBX98558.1"/>
    </source>
</evidence>
<dbReference type="AlphaFoldDB" id="E5A4L0"/>
<dbReference type="VEuPathDB" id="FungiDB:LEMA_P077970.1"/>
<dbReference type="EMBL" id="FP929134">
    <property type="protein sequence ID" value="CBX98558.1"/>
    <property type="molecule type" value="Genomic_DNA"/>
</dbReference>